<comment type="caution">
    <text evidence="2">The sequence shown here is derived from an EMBL/GenBank/DDBJ whole genome shotgun (WGS) entry which is preliminary data.</text>
</comment>
<dbReference type="AlphaFoldDB" id="A0A167AZZ7"/>
<name>A0A167AZZ7_9GAMM</name>
<organism evidence="2 3">
    <name type="scientific">Pseudoalteromonas luteoviolacea NCIMB 1942</name>
    <dbReference type="NCBI Taxonomy" id="1365253"/>
    <lineage>
        <taxon>Bacteria</taxon>
        <taxon>Pseudomonadati</taxon>
        <taxon>Pseudomonadota</taxon>
        <taxon>Gammaproteobacteria</taxon>
        <taxon>Alteromonadales</taxon>
        <taxon>Pseudoalteromonadaceae</taxon>
        <taxon>Pseudoalteromonas</taxon>
    </lineage>
</organism>
<evidence type="ECO:0000313" key="2">
    <source>
        <dbReference type="EMBL" id="KZN46000.1"/>
    </source>
</evidence>
<dbReference type="PATRIC" id="fig|1365253.3.peg.3185"/>
<sequence>MHNEVPDMSKRVSEQLGFGEDRPKTAPKLSK</sequence>
<feature type="compositionally biased region" description="Basic and acidic residues" evidence="1">
    <location>
        <begin position="1"/>
        <end position="24"/>
    </location>
</feature>
<feature type="region of interest" description="Disordered" evidence="1">
    <location>
        <begin position="1"/>
        <end position="31"/>
    </location>
</feature>
<accession>A0A167AZZ7</accession>
<reference evidence="2 3" key="1">
    <citation type="submission" date="2013-07" db="EMBL/GenBank/DDBJ databases">
        <title>Comparative Genomic and Metabolomic Analysis of Twelve Strains of Pseudoalteromonas luteoviolacea.</title>
        <authorList>
            <person name="Vynne N.G."/>
            <person name="Mansson M."/>
            <person name="Gram L."/>
        </authorList>
    </citation>
    <scope>NUCLEOTIDE SEQUENCE [LARGE SCALE GENOMIC DNA]</scope>
    <source>
        <strain evidence="2 3">NCIMB 1942</strain>
    </source>
</reference>
<evidence type="ECO:0000313" key="3">
    <source>
        <dbReference type="Proteomes" id="UP000076587"/>
    </source>
</evidence>
<gene>
    <name evidence="2" type="ORF">N482_13040</name>
</gene>
<dbReference type="EMBL" id="AUXT01000173">
    <property type="protein sequence ID" value="KZN46000.1"/>
    <property type="molecule type" value="Genomic_DNA"/>
</dbReference>
<protein>
    <submittedName>
        <fullName evidence="2">Uncharacterized protein</fullName>
    </submittedName>
</protein>
<dbReference type="Proteomes" id="UP000076587">
    <property type="component" value="Unassembled WGS sequence"/>
</dbReference>
<evidence type="ECO:0000256" key="1">
    <source>
        <dbReference type="SAM" id="MobiDB-lite"/>
    </source>
</evidence>
<proteinExistence type="predicted"/>